<accession>A0A0E9UN42</accession>
<reference evidence="1" key="1">
    <citation type="submission" date="2014-11" db="EMBL/GenBank/DDBJ databases">
        <authorList>
            <person name="Amaro Gonzalez C."/>
        </authorList>
    </citation>
    <scope>NUCLEOTIDE SEQUENCE</scope>
</reference>
<dbReference type="EMBL" id="GBXM01042214">
    <property type="protein sequence ID" value="JAH66363.1"/>
    <property type="molecule type" value="Transcribed_RNA"/>
</dbReference>
<protein>
    <submittedName>
        <fullName evidence="1">Uncharacterized protein</fullName>
    </submittedName>
</protein>
<organism evidence="1">
    <name type="scientific">Anguilla anguilla</name>
    <name type="common">European freshwater eel</name>
    <name type="synonym">Muraena anguilla</name>
    <dbReference type="NCBI Taxonomy" id="7936"/>
    <lineage>
        <taxon>Eukaryota</taxon>
        <taxon>Metazoa</taxon>
        <taxon>Chordata</taxon>
        <taxon>Craniata</taxon>
        <taxon>Vertebrata</taxon>
        <taxon>Euteleostomi</taxon>
        <taxon>Actinopterygii</taxon>
        <taxon>Neopterygii</taxon>
        <taxon>Teleostei</taxon>
        <taxon>Anguilliformes</taxon>
        <taxon>Anguillidae</taxon>
        <taxon>Anguilla</taxon>
    </lineage>
</organism>
<sequence>MRKDLLIMTKDKGHSNSVLIHILSRRINNI</sequence>
<evidence type="ECO:0000313" key="1">
    <source>
        <dbReference type="EMBL" id="JAH66363.1"/>
    </source>
</evidence>
<dbReference type="AlphaFoldDB" id="A0A0E9UN42"/>
<reference evidence="1" key="2">
    <citation type="journal article" date="2015" name="Fish Shellfish Immunol.">
        <title>Early steps in the European eel (Anguilla anguilla)-Vibrio vulnificus interaction in the gills: Role of the RtxA13 toxin.</title>
        <authorList>
            <person name="Callol A."/>
            <person name="Pajuelo D."/>
            <person name="Ebbesson L."/>
            <person name="Teles M."/>
            <person name="MacKenzie S."/>
            <person name="Amaro C."/>
        </authorList>
    </citation>
    <scope>NUCLEOTIDE SEQUENCE</scope>
</reference>
<name>A0A0E9UN42_ANGAN</name>
<proteinExistence type="predicted"/>